<name>Q8KWR7_9MOLU</name>
<keyword evidence="1" id="KW-0812">Transmembrane</keyword>
<organism evidence="2">
    <name type="scientific">Peach yellow leafroll phytoplasma</name>
    <dbReference type="NCBI Taxonomy" id="39648"/>
    <lineage>
        <taxon>Bacteria</taxon>
        <taxon>Bacillati</taxon>
        <taxon>Mycoplasmatota</taxon>
        <taxon>Mollicutes</taxon>
        <taxon>Acholeplasmatales</taxon>
        <taxon>Acholeplasmataceae</taxon>
        <taxon>Candidatus Phytoplasma</taxon>
        <taxon>16SrIII (X-disease group)</taxon>
    </lineage>
</organism>
<sequence>MEANQQKILIGVGSVVGVLVLYFILAWSMSFWPFGIDEQKVYDNDLKITFTDKDAEVNSIYEKTKESERKQVLKDRVTSKVEDFVKAAKKLKSNTEPKEDDKKTSFNAAKTALEEIEKNQKLLQEHPDEFFSAANTTTSKETLKTEIKAIIDNCNTFRTQIKSVLGLK</sequence>
<keyword evidence="1" id="KW-1133">Transmembrane helix</keyword>
<dbReference type="EMBL" id="AF400589">
    <property type="protein sequence ID" value="AAM90655.1"/>
    <property type="molecule type" value="Genomic_DNA"/>
</dbReference>
<keyword evidence="1" id="KW-0472">Membrane</keyword>
<evidence type="ECO:0000313" key="2">
    <source>
        <dbReference type="EMBL" id="AAM90655.1"/>
    </source>
</evidence>
<dbReference type="AlphaFoldDB" id="Q8KWR7"/>
<accession>Q8KWR7</accession>
<protein>
    <submittedName>
        <fullName evidence="2">Immunodominant membrane protein</fullName>
    </submittedName>
</protein>
<evidence type="ECO:0000256" key="1">
    <source>
        <dbReference type="SAM" id="Phobius"/>
    </source>
</evidence>
<feature type="transmembrane region" description="Helical" evidence="1">
    <location>
        <begin position="12"/>
        <end position="34"/>
    </location>
</feature>
<proteinExistence type="predicted"/>
<reference evidence="2" key="1">
    <citation type="journal article" date="2003" name="Mol. Plant Pathol.">
        <title>Characterization of homologues of the apple proliferation immunodominant membrane protein gene from three related phytoplasmas.</title>
        <authorList>
            <person name="Morton A."/>
            <person name="Davies D.L."/>
            <person name="Blomquist C.L."/>
            <person name="Barbara D.J."/>
        </authorList>
    </citation>
    <scope>NUCLEOTIDE SEQUENCE</scope>
</reference>